<keyword evidence="2 3" id="KW-0802">TPR repeat</keyword>
<evidence type="ECO:0000256" key="3">
    <source>
        <dbReference type="PROSITE-ProRule" id="PRU00339"/>
    </source>
</evidence>
<dbReference type="AlphaFoldDB" id="A0A517NY32"/>
<proteinExistence type="predicted"/>
<dbReference type="Pfam" id="PF14559">
    <property type="entry name" value="TPR_19"/>
    <property type="match status" value="1"/>
</dbReference>
<dbReference type="InterPro" id="IPR019734">
    <property type="entry name" value="TPR_rpt"/>
</dbReference>
<dbReference type="SMART" id="SM00028">
    <property type="entry name" value="TPR"/>
    <property type="match status" value="4"/>
</dbReference>
<dbReference type="Gene3D" id="1.25.40.10">
    <property type="entry name" value="Tetratricopeptide repeat domain"/>
    <property type="match status" value="1"/>
</dbReference>
<dbReference type="PROSITE" id="PS50293">
    <property type="entry name" value="TPR_REGION"/>
    <property type="match status" value="1"/>
</dbReference>
<dbReference type="SMART" id="SM00671">
    <property type="entry name" value="SEL1"/>
    <property type="match status" value="2"/>
</dbReference>
<dbReference type="RefSeq" id="WP_145419769.1">
    <property type="nucleotide sequence ID" value="NZ_CP036526.1"/>
</dbReference>
<evidence type="ECO:0000256" key="1">
    <source>
        <dbReference type="ARBA" id="ARBA00022737"/>
    </source>
</evidence>
<dbReference type="Proteomes" id="UP000319817">
    <property type="component" value="Chromosome"/>
</dbReference>
<protein>
    <submittedName>
        <fullName evidence="5">Photosystem I assembly protein Ycf3</fullName>
    </submittedName>
</protein>
<feature type="repeat" description="TPR" evidence="3">
    <location>
        <begin position="112"/>
        <end position="145"/>
    </location>
</feature>
<dbReference type="PANTHER" id="PTHR44858">
    <property type="entry name" value="TETRATRICOPEPTIDE REPEAT PROTEIN 6"/>
    <property type="match status" value="1"/>
</dbReference>
<gene>
    <name evidence="5" type="ORF">K239x_40430</name>
</gene>
<dbReference type="SUPFAM" id="SSF48452">
    <property type="entry name" value="TPR-like"/>
    <property type="match status" value="1"/>
</dbReference>
<dbReference type="GO" id="GO:0009279">
    <property type="term" value="C:cell outer membrane"/>
    <property type="evidence" value="ECO:0007669"/>
    <property type="project" value="TreeGrafter"/>
</dbReference>
<name>A0A517NY32_9BACT</name>
<dbReference type="InterPro" id="IPR050498">
    <property type="entry name" value="Ycf3"/>
</dbReference>
<dbReference type="EMBL" id="CP036526">
    <property type="protein sequence ID" value="QDT12035.1"/>
    <property type="molecule type" value="Genomic_DNA"/>
</dbReference>
<feature type="repeat" description="TPR" evidence="3">
    <location>
        <begin position="78"/>
        <end position="111"/>
    </location>
</feature>
<evidence type="ECO:0000256" key="2">
    <source>
        <dbReference type="ARBA" id="ARBA00022803"/>
    </source>
</evidence>
<evidence type="ECO:0000256" key="4">
    <source>
        <dbReference type="SAM" id="MobiDB-lite"/>
    </source>
</evidence>
<feature type="region of interest" description="Disordered" evidence="4">
    <location>
        <begin position="296"/>
        <end position="370"/>
    </location>
</feature>
<dbReference type="PANTHER" id="PTHR44858:SF1">
    <property type="entry name" value="UDP-N-ACETYLGLUCOSAMINE--PEPTIDE N-ACETYLGLUCOSAMINYLTRANSFERASE SPINDLY-RELATED"/>
    <property type="match status" value="1"/>
</dbReference>
<organism evidence="5 6">
    <name type="scientific">Stieleria marina</name>
    <dbReference type="NCBI Taxonomy" id="1930275"/>
    <lineage>
        <taxon>Bacteria</taxon>
        <taxon>Pseudomonadati</taxon>
        <taxon>Planctomycetota</taxon>
        <taxon>Planctomycetia</taxon>
        <taxon>Pirellulales</taxon>
        <taxon>Pirellulaceae</taxon>
        <taxon>Stieleria</taxon>
    </lineage>
</organism>
<keyword evidence="1" id="KW-0677">Repeat</keyword>
<reference evidence="5 6" key="1">
    <citation type="submission" date="2019-02" db="EMBL/GenBank/DDBJ databases">
        <title>Deep-cultivation of Planctomycetes and their phenomic and genomic characterization uncovers novel biology.</title>
        <authorList>
            <person name="Wiegand S."/>
            <person name="Jogler M."/>
            <person name="Boedeker C."/>
            <person name="Pinto D."/>
            <person name="Vollmers J."/>
            <person name="Rivas-Marin E."/>
            <person name="Kohn T."/>
            <person name="Peeters S.H."/>
            <person name="Heuer A."/>
            <person name="Rast P."/>
            <person name="Oberbeckmann S."/>
            <person name="Bunk B."/>
            <person name="Jeske O."/>
            <person name="Meyerdierks A."/>
            <person name="Storesund J.E."/>
            <person name="Kallscheuer N."/>
            <person name="Luecker S."/>
            <person name="Lage O.M."/>
            <person name="Pohl T."/>
            <person name="Merkel B.J."/>
            <person name="Hornburger P."/>
            <person name="Mueller R.-W."/>
            <person name="Bruemmer F."/>
            <person name="Labrenz M."/>
            <person name="Spormann A.M."/>
            <person name="Op den Camp H."/>
            <person name="Overmann J."/>
            <person name="Amann R."/>
            <person name="Jetten M.S.M."/>
            <person name="Mascher T."/>
            <person name="Medema M.H."/>
            <person name="Devos D.P."/>
            <person name="Kaster A.-K."/>
            <person name="Ovreas L."/>
            <person name="Rohde M."/>
            <person name="Galperin M.Y."/>
            <person name="Jogler C."/>
        </authorList>
    </citation>
    <scope>NUCLEOTIDE SEQUENCE [LARGE SCALE GENOMIC DNA]</scope>
    <source>
        <strain evidence="5 6">K23_9</strain>
    </source>
</reference>
<feature type="compositionally biased region" description="Low complexity" evidence="4">
    <location>
        <begin position="338"/>
        <end position="355"/>
    </location>
</feature>
<dbReference type="PROSITE" id="PS50005">
    <property type="entry name" value="TPR"/>
    <property type="match status" value="2"/>
</dbReference>
<accession>A0A517NY32</accession>
<dbReference type="InterPro" id="IPR011990">
    <property type="entry name" value="TPR-like_helical_dom_sf"/>
</dbReference>
<dbReference type="Pfam" id="PF13432">
    <property type="entry name" value="TPR_16"/>
    <property type="match status" value="1"/>
</dbReference>
<dbReference type="GO" id="GO:0046813">
    <property type="term" value="P:receptor-mediated virion attachment to host cell"/>
    <property type="evidence" value="ECO:0007669"/>
    <property type="project" value="TreeGrafter"/>
</dbReference>
<sequence length="370" mass="39017">MILTAGCVSPSGLALNSGKNTSPFQAVATSTKNAFGKSRDAVAGVFGRGSSQANSVAKKEVQSDVDPLRLDRKTDVGPEVFVANGRLWESTGNRQKAMESYTKALEAAPNDPKALASIARLHQSANNYPKAIEFFQKAIQQDPDDSVLHNDLGLTLSKSGNNPAAVASLTRALEIAPGTSRYANNLASVKFDIGKSDEALKVLLDNNKPAVAHYNMAYLYQEGGQLNEAKKHLNEAVKYKNQGQTDSSIARAVNRSQQMLAKIDSSRPSALPPNTAIAKTQLPKASAKQVMVRQTSQSVAKDGSANVKTAVAKESSSPTAGPSKRVNASFATARLGSKTVAVQKPAAKPADPPKTSGAFELPPGLFGETE</sequence>
<dbReference type="Pfam" id="PF13181">
    <property type="entry name" value="TPR_8"/>
    <property type="match status" value="1"/>
</dbReference>
<evidence type="ECO:0000313" key="6">
    <source>
        <dbReference type="Proteomes" id="UP000319817"/>
    </source>
</evidence>
<dbReference type="OrthoDB" id="288828at2"/>
<keyword evidence="6" id="KW-1185">Reference proteome</keyword>
<dbReference type="InterPro" id="IPR006597">
    <property type="entry name" value="Sel1-like"/>
</dbReference>
<evidence type="ECO:0000313" key="5">
    <source>
        <dbReference type="EMBL" id="QDT12035.1"/>
    </source>
</evidence>